<sequence>MDQPLHLMTPEARANPYPLYAELRRRAVCQVEPGGMWAVSRYDDVVTVLKDPKRFSSAGLGQSFLPPWLERNPTADSLVMKDPPDHTRLRAMVSRAFSGAALSRWESRIRDIAEELAEAAVRRQEVDFISDFALPLPSRVLNLFFGLEPAMALRLKGWADDLVSIPASQPSPQRMAEIRHSLAEMERCFNALIEARRTEPGEELVSELIRTEALTHEELLSFLFGLVPAGVETTVYLLANTMLVLSEHPRELERVRENPTLIPQLIEEILRYDPPGQSSLRLTTEDVVLSGVTIPRGSVVVALIGAAMRDEGRFPQADRFILDRENQGHLAFGHGPHFCLGAMLARMEARLGLEALFSRIRGFSLSRRDVTWSQSIIARGPLALPLRLESSVR</sequence>
<dbReference type="SUPFAM" id="SSF48264">
    <property type="entry name" value="Cytochrome P450"/>
    <property type="match status" value="1"/>
</dbReference>
<dbReference type="InterPro" id="IPR001128">
    <property type="entry name" value="Cyt_P450"/>
</dbReference>
<dbReference type="PROSITE" id="PS00086">
    <property type="entry name" value="CYTOCHROME_P450"/>
    <property type="match status" value="1"/>
</dbReference>
<dbReference type="Proteomes" id="UP001611383">
    <property type="component" value="Chromosome"/>
</dbReference>
<keyword evidence="2" id="KW-0503">Monooxygenase</keyword>
<keyword evidence="2" id="KW-0560">Oxidoreductase</keyword>
<proteinExistence type="inferred from homology"/>
<dbReference type="PANTHER" id="PTHR46696:SF3">
    <property type="entry name" value="PULCHERRIMINIC ACID SYNTHASE"/>
    <property type="match status" value="1"/>
</dbReference>
<gene>
    <name evidence="3" type="ORF">F0U60_22850</name>
</gene>
<dbReference type="PRINTS" id="PR00359">
    <property type="entry name" value="BP450"/>
</dbReference>
<keyword evidence="2" id="KW-0479">Metal-binding</keyword>
<evidence type="ECO:0000256" key="1">
    <source>
        <dbReference type="ARBA" id="ARBA00010617"/>
    </source>
</evidence>
<evidence type="ECO:0000313" key="4">
    <source>
        <dbReference type="Proteomes" id="UP001611383"/>
    </source>
</evidence>
<keyword evidence="4" id="KW-1185">Reference proteome</keyword>
<reference evidence="3 4" key="1">
    <citation type="submission" date="2019-08" db="EMBL/GenBank/DDBJ databases">
        <title>Archangium and Cystobacter genomes.</title>
        <authorList>
            <person name="Chen I.-C.K."/>
            <person name="Wielgoss S."/>
        </authorList>
    </citation>
    <scope>NUCLEOTIDE SEQUENCE [LARGE SCALE GENOMIC DNA]</scope>
    <source>
        <strain evidence="3 4">Cbm 6</strain>
    </source>
</reference>
<dbReference type="CDD" id="cd11078">
    <property type="entry name" value="CYP130-like"/>
    <property type="match status" value="1"/>
</dbReference>
<dbReference type="PRINTS" id="PR00385">
    <property type="entry name" value="P450"/>
</dbReference>
<comment type="similarity">
    <text evidence="1 2">Belongs to the cytochrome P450 family.</text>
</comment>
<dbReference type="InterPro" id="IPR002397">
    <property type="entry name" value="Cyt_P450_B"/>
</dbReference>
<name>A0ABY9WS77_9BACT</name>
<accession>A0ABY9WS77</accession>
<dbReference type="Gene3D" id="1.10.630.10">
    <property type="entry name" value="Cytochrome P450"/>
    <property type="match status" value="1"/>
</dbReference>
<keyword evidence="2" id="KW-0349">Heme</keyword>
<dbReference type="Pfam" id="PF00067">
    <property type="entry name" value="p450"/>
    <property type="match status" value="1"/>
</dbReference>
<evidence type="ECO:0000313" key="3">
    <source>
        <dbReference type="EMBL" id="WNG46634.1"/>
    </source>
</evidence>
<organism evidence="3 4">
    <name type="scientific">Archangium minus</name>
    <dbReference type="NCBI Taxonomy" id="83450"/>
    <lineage>
        <taxon>Bacteria</taxon>
        <taxon>Pseudomonadati</taxon>
        <taxon>Myxococcota</taxon>
        <taxon>Myxococcia</taxon>
        <taxon>Myxococcales</taxon>
        <taxon>Cystobacterineae</taxon>
        <taxon>Archangiaceae</taxon>
        <taxon>Archangium</taxon>
    </lineage>
</organism>
<dbReference type="InterPro" id="IPR036396">
    <property type="entry name" value="Cyt_P450_sf"/>
</dbReference>
<dbReference type="EMBL" id="CP043494">
    <property type="protein sequence ID" value="WNG46634.1"/>
    <property type="molecule type" value="Genomic_DNA"/>
</dbReference>
<evidence type="ECO:0000256" key="2">
    <source>
        <dbReference type="RuleBase" id="RU000461"/>
    </source>
</evidence>
<keyword evidence="2" id="KW-0408">Iron</keyword>
<protein>
    <submittedName>
        <fullName evidence="3">Cytochrome P450</fullName>
    </submittedName>
</protein>
<dbReference type="PANTHER" id="PTHR46696">
    <property type="entry name" value="P450, PUTATIVE (EUROFUNG)-RELATED"/>
    <property type="match status" value="1"/>
</dbReference>
<dbReference type="InterPro" id="IPR017972">
    <property type="entry name" value="Cyt_P450_CS"/>
</dbReference>
<dbReference type="RefSeq" id="WP_395823229.1">
    <property type="nucleotide sequence ID" value="NZ_CP043494.1"/>
</dbReference>